<dbReference type="GO" id="GO:0000287">
    <property type="term" value="F:magnesium ion binding"/>
    <property type="evidence" value="ECO:0007669"/>
    <property type="project" value="InterPro"/>
</dbReference>
<organism evidence="3 4">
    <name type="scientific">Mesohalobacter halotolerans</name>
    <dbReference type="NCBI Taxonomy" id="1883405"/>
    <lineage>
        <taxon>Bacteria</taxon>
        <taxon>Pseudomonadati</taxon>
        <taxon>Bacteroidota</taxon>
        <taxon>Flavobacteriia</taxon>
        <taxon>Flavobacteriales</taxon>
        <taxon>Flavobacteriaceae</taxon>
        <taxon>Mesohalobacter</taxon>
    </lineage>
</organism>
<evidence type="ECO:0000256" key="1">
    <source>
        <dbReference type="ARBA" id="ARBA00022679"/>
    </source>
</evidence>
<dbReference type="Pfam" id="PF01648">
    <property type="entry name" value="ACPS"/>
    <property type="match status" value="1"/>
</dbReference>
<evidence type="ECO:0000313" key="4">
    <source>
        <dbReference type="Proteomes" id="UP000306552"/>
    </source>
</evidence>
<keyword evidence="1 3" id="KW-0808">Transferase</keyword>
<dbReference type="InterPro" id="IPR008278">
    <property type="entry name" value="4-PPantetheinyl_Trfase_dom"/>
</dbReference>
<keyword evidence="4" id="KW-1185">Reference proteome</keyword>
<evidence type="ECO:0000313" key="3">
    <source>
        <dbReference type="EMBL" id="TKS57612.1"/>
    </source>
</evidence>
<feature type="domain" description="4'-phosphopantetheinyl transferase" evidence="2">
    <location>
        <begin position="4"/>
        <end position="90"/>
    </location>
</feature>
<dbReference type="InterPro" id="IPR037143">
    <property type="entry name" value="4-PPantetheinyl_Trfase_dom_sf"/>
</dbReference>
<dbReference type="Gene3D" id="3.90.470.20">
    <property type="entry name" value="4'-phosphopantetheinyl transferase domain"/>
    <property type="match status" value="1"/>
</dbReference>
<name>A0A4U5TU37_9FLAO</name>
<dbReference type="Proteomes" id="UP000306552">
    <property type="component" value="Unassembled WGS sequence"/>
</dbReference>
<gene>
    <name evidence="3" type="ORF">FCN74_04125</name>
</gene>
<comment type="caution">
    <text evidence="3">The sequence shown here is derived from an EMBL/GenBank/DDBJ whole genome shotgun (WGS) entry which is preliminary data.</text>
</comment>
<dbReference type="AlphaFoldDB" id="A0A4U5TU37"/>
<dbReference type="OrthoDB" id="663853at2"/>
<dbReference type="GO" id="GO:0008897">
    <property type="term" value="F:holo-[acyl-carrier-protein] synthase activity"/>
    <property type="evidence" value="ECO:0007669"/>
    <property type="project" value="InterPro"/>
</dbReference>
<sequence>MQALGNDIINWQVARCQTQKLRQRCLVKLFNSAELDYIHNHDSSILAFWHMWSIKETAYKAWQRLVKASPIFNPLAFHCQMISDSECVVSIENLNFKVNSTLNSEFIYSSIISKENTISKVFDSKVLFEDFTNQLDYYGWCFKKDNNGIPSLYSERRSTVLPISISHDQNWFAVQITKQIAEIIFEKA</sequence>
<dbReference type="SUPFAM" id="SSF56214">
    <property type="entry name" value="4'-phosphopantetheinyl transferase"/>
    <property type="match status" value="1"/>
</dbReference>
<protein>
    <submittedName>
        <fullName evidence="3">4-phosphopantetheinyl transferase family protein</fullName>
    </submittedName>
</protein>
<evidence type="ECO:0000259" key="2">
    <source>
        <dbReference type="Pfam" id="PF01648"/>
    </source>
</evidence>
<dbReference type="EMBL" id="SWMU01000001">
    <property type="protein sequence ID" value="TKS57612.1"/>
    <property type="molecule type" value="Genomic_DNA"/>
</dbReference>
<proteinExistence type="predicted"/>
<reference evidence="3 4" key="1">
    <citation type="submission" date="2019-04" db="EMBL/GenBank/DDBJ databases">
        <title>Psychroflexus halotolerans sp. nov., isolated from a marine solar saltern.</title>
        <authorList>
            <person name="Feng X."/>
        </authorList>
    </citation>
    <scope>NUCLEOTIDE SEQUENCE [LARGE SCALE GENOMIC DNA]</scope>
    <source>
        <strain evidence="3 4">WDS2C27</strain>
    </source>
</reference>
<accession>A0A4U5TU37</accession>